<feature type="transmembrane region" description="Helical" evidence="1">
    <location>
        <begin position="66"/>
        <end position="86"/>
    </location>
</feature>
<sequence>MNGETGRWIGGVALILAPLVWFAGLLLRHLVLKDFTPEQVAWFDEQPFAAPGQLAAYAANPGLVTAAYSVFLLGAILLLPAFLMLAKIVAEKAPALAGWGFLLLALGLFARVYFAGVDLAAFELVDKLGLEQATRLVMDDYVDLSYGLWRIPVTASVGQYAGGLLLAIGAFRAGTFGTGRALLFLWPCTLWMGVLKESEFLSVVTAVALGLALVPLGVRVLTGRWPVDQKSRALSW</sequence>
<keyword evidence="1" id="KW-0812">Transmembrane</keyword>
<dbReference type="AlphaFoldDB" id="A0A1W2LRL5"/>
<dbReference type="OrthoDB" id="3543219at2"/>
<evidence type="ECO:0000256" key="1">
    <source>
        <dbReference type="SAM" id="Phobius"/>
    </source>
</evidence>
<feature type="transmembrane region" description="Helical" evidence="1">
    <location>
        <begin position="7"/>
        <end position="27"/>
    </location>
</feature>
<feature type="transmembrane region" description="Helical" evidence="1">
    <location>
        <begin position="148"/>
        <end position="171"/>
    </location>
</feature>
<dbReference type="Proteomes" id="UP000076660">
    <property type="component" value="Unassembled WGS sequence"/>
</dbReference>
<keyword evidence="1" id="KW-0472">Membrane</keyword>
<feature type="transmembrane region" description="Helical" evidence="1">
    <location>
        <begin position="178"/>
        <end position="194"/>
    </location>
</feature>
<protein>
    <submittedName>
        <fullName evidence="2">Uncharacterized protein</fullName>
    </submittedName>
</protein>
<evidence type="ECO:0000313" key="2">
    <source>
        <dbReference type="EMBL" id="ONF66989.1"/>
    </source>
</evidence>
<accession>A0A1W2LRL5</accession>
<gene>
    <name evidence="2" type="ORF">AVR91_0223905</name>
</gene>
<name>A0A1W2LRL5_9PSEU</name>
<keyword evidence="1" id="KW-1133">Transmembrane helix</keyword>
<proteinExistence type="predicted"/>
<dbReference type="RefSeq" id="WP_063275111.1">
    <property type="nucleotide sequence ID" value="NZ_LQMT02000022.1"/>
</dbReference>
<organism evidence="2 3">
    <name type="scientific">Amycolatopsis keratiniphila subsp. keratiniphila</name>
    <dbReference type="NCBI Taxonomy" id="227715"/>
    <lineage>
        <taxon>Bacteria</taxon>
        <taxon>Bacillati</taxon>
        <taxon>Actinomycetota</taxon>
        <taxon>Actinomycetes</taxon>
        <taxon>Pseudonocardiales</taxon>
        <taxon>Pseudonocardiaceae</taxon>
        <taxon>Amycolatopsis</taxon>
        <taxon>Amycolatopsis japonica group</taxon>
    </lineage>
</organism>
<dbReference type="EMBL" id="LQMT02000022">
    <property type="protein sequence ID" value="ONF66989.1"/>
    <property type="molecule type" value="Genomic_DNA"/>
</dbReference>
<reference evidence="2 3" key="1">
    <citation type="submission" date="2016-12" db="EMBL/GenBank/DDBJ databases">
        <title>Amycolatopsis keratiniphila subsp. keratiniphila genome sequencing and assembly.</title>
        <authorList>
            <person name="Mayilraj S."/>
            <person name="Kaur N."/>
        </authorList>
    </citation>
    <scope>NUCLEOTIDE SEQUENCE [LARGE SCALE GENOMIC DNA]</scope>
    <source>
        <strain evidence="2 3">DSM 44409</strain>
    </source>
</reference>
<feature type="transmembrane region" description="Helical" evidence="1">
    <location>
        <begin position="93"/>
        <end position="114"/>
    </location>
</feature>
<feature type="transmembrane region" description="Helical" evidence="1">
    <location>
        <begin position="200"/>
        <end position="222"/>
    </location>
</feature>
<evidence type="ECO:0000313" key="3">
    <source>
        <dbReference type="Proteomes" id="UP000076660"/>
    </source>
</evidence>
<comment type="caution">
    <text evidence="2">The sequence shown here is derived from an EMBL/GenBank/DDBJ whole genome shotgun (WGS) entry which is preliminary data.</text>
</comment>